<gene>
    <name evidence="1" type="ORF">Q4521_15150</name>
</gene>
<evidence type="ECO:0000313" key="2">
    <source>
        <dbReference type="Proteomes" id="UP001169760"/>
    </source>
</evidence>
<evidence type="ECO:0000313" key="1">
    <source>
        <dbReference type="EMBL" id="MDO6423819.1"/>
    </source>
</evidence>
<organism evidence="1 2">
    <name type="scientific">Saccharophagus degradans</name>
    <dbReference type="NCBI Taxonomy" id="86304"/>
    <lineage>
        <taxon>Bacteria</taxon>
        <taxon>Pseudomonadati</taxon>
        <taxon>Pseudomonadota</taxon>
        <taxon>Gammaproteobacteria</taxon>
        <taxon>Cellvibrionales</taxon>
        <taxon>Cellvibrionaceae</taxon>
        <taxon>Saccharophagus</taxon>
    </lineage>
</organism>
<dbReference type="PROSITE" id="PS51257">
    <property type="entry name" value="PROKAR_LIPOPROTEIN"/>
    <property type="match status" value="1"/>
</dbReference>
<reference evidence="1" key="1">
    <citation type="submission" date="2023-07" db="EMBL/GenBank/DDBJ databases">
        <title>Genome content predicts the carbon catabolic preferences of heterotrophic bacteria.</title>
        <authorList>
            <person name="Gralka M."/>
        </authorList>
    </citation>
    <scope>NUCLEOTIDE SEQUENCE</scope>
    <source>
        <strain evidence="1">I3M17_2</strain>
    </source>
</reference>
<proteinExistence type="predicted"/>
<name>A0AAW7X8K4_9GAMM</name>
<comment type="caution">
    <text evidence="1">The sequence shown here is derived from an EMBL/GenBank/DDBJ whole genome shotgun (WGS) entry which is preliminary data.</text>
</comment>
<dbReference type="InterPro" id="IPR014508">
    <property type="entry name" value="UCP020555_TPR-like"/>
</dbReference>
<dbReference type="AlphaFoldDB" id="A0AAW7X8K4"/>
<dbReference type="RefSeq" id="WP_216065340.1">
    <property type="nucleotide sequence ID" value="NZ_JAHKPP010000040.1"/>
</dbReference>
<accession>A0AAW7X8K4</accession>
<protein>
    <submittedName>
        <fullName evidence="1">DUF4810 domain-containing protein</fullName>
    </submittedName>
</protein>
<sequence length="118" mass="13216">MINKRIVIITMALLLLGGCGATSQYKWGNYESNMFEYYHEPGRKDKAVSDHLKMVASPLAQGQRLAPGMLAEAGTFYMEQGDLAKAIEYYQLEKAAWPESTKLMDALIENLQEKVGPK</sequence>
<dbReference type="Pfam" id="PF16068">
    <property type="entry name" value="DUF4810"/>
    <property type="match status" value="1"/>
</dbReference>
<dbReference type="Proteomes" id="UP001169760">
    <property type="component" value="Unassembled WGS sequence"/>
</dbReference>
<dbReference type="EMBL" id="JAUOPB010000011">
    <property type="protein sequence ID" value="MDO6423819.1"/>
    <property type="molecule type" value="Genomic_DNA"/>
</dbReference>